<organism evidence="2 3">
    <name type="scientific">Comamonas terrae</name>
    <dbReference type="NCBI Taxonomy" id="673548"/>
    <lineage>
        <taxon>Bacteria</taxon>
        <taxon>Pseudomonadati</taxon>
        <taxon>Pseudomonadota</taxon>
        <taxon>Betaproteobacteria</taxon>
        <taxon>Burkholderiales</taxon>
        <taxon>Comamonadaceae</taxon>
        <taxon>Comamonas</taxon>
    </lineage>
</organism>
<evidence type="ECO:0000313" key="2">
    <source>
        <dbReference type="EMBL" id="MFD2753137.1"/>
    </source>
</evidence>
<feature type="transmembrane region" description="Helical" evidence="1">
    <location>
        <begin position="58"/>
        <end position="76"/>
    </location>
</feature>
<dbReference type="Pfam" id="PF11391">
    <property type="entry name" value="DUF2798"/>
    <property type="match status" value="1"/>
</dbReference>
<accession>A0ABW5UHW1</accession>
<dbReference type="RefSeq" id="WP_066472101.1">
    <property type="nucleotide sequence ID" value="NZ_BCNT01000003.1"/>
</dbReference>
<dbReference type="Proteomes" id="UP001597463">
    <property type="component" value="Unassembled WGS sequence"/>
</dbReference>
<dbReference type="EMBL" id="JBHUMV010000001">
    <property type="protein sequence ID" value="MFD2753137.1"/>
    <property type="molecule type" value="Genomic_DNA"/>
</dbReference>
<dbReference type="InterPro" id="IPR021529">
    <property type="entry name" value="DUF2798"/>
</dbReference>
<sequence>MTPTQNIASNGALPRRKLHPRYTPIVFAFYMAGIMAFLMCCTIVAANSGLGAGYLQRVLQAYALAMPVAFCCVILVRPVVARLVAMTVHSG</sequence>
<name>A0ABW5UHW1_9BURK</name>
<feature type="transmembrane region" description="Helical" evidence="1">
    <location>
        <begin position="25"/>
        <end position="46"/>
    </location>
</feature>
<keyword evidence="3" id="KW-1185">Reference proteome</keyword>
<comment type="caution">
    <text evidence="2">The sequence shown here is derived from an EMBL/GenBank/DDBJ whole genome shotgun (WGS) entry which is preliminary data.</text>
</comment>
<keyword evidence="1" id="KW-0812">Transmembrane</keyword>
<evidence type="ECO:0000256" key="1">
    <source>
        <dbReference type="SAM" id="Phobius"/>
    </source>
</evidence>
<keyword evidence="1" id="KW-0472">Membrane</keyword>
<reference evidence="3" key="1">
    <citation type="journal article" date="2019" name="Int. J. Syst. Evol. Microbiol.">
        <title>The Global Catalogue of Microorganisms (GCM) 10K type strain sequencing project: providing services to taxonomists for standard genome sequencing and annotation.</title>
        <authorList>
            <consortium name="The Broad Institute Genomics Platform"/>
            <consortium name="The Broad Institute Genome Sequencing Center for Infectious Disease"/>
            <person name="Wu L."/>
            <person name="Ma J."/>
        </authorList>
    </citation>
    <scope>NUCLEOTIDE SEQUENCE [LARGE SCALE GENOMIC DNA]</scope>
    <source>
        <strain evidence="3">TISTR 1906</strain>
    </source>
</reference>
<gene>
    <name evidence="2" type="ORF">ACFSW6_03485</name>
</gene>
<evidence type="ECO:0000313" key="3">
    <source>
        <dbReference type="Proteomes" id="UP001597463"/>
    </source>
</evidence>
<proteinExistence type="predicted"/>
<protein>
    <submittedName>
        <fullName evidence="2">DUF2798 domain-containing protein</fullName>
    </submittedName>
</protein>
<keyword evidence="1" id="KW-1133">Transmembrane helix</keyword>